<dbReference type="OrthoDB" id="185319at2"/>
<name>A0A2W7CSD1_9HYPH</name>
<gene>
    <name evidence="4" type="ORF">B5V02_20940</name>
</gene>
<dbReference type="GO" id="GO:0016757">
    <property type="term" value="F:glycosyltransferase activity"/>
    <property type="evidence" value="ECO:0007669"/>
    <property type="project" value="UniProtKB-KW"/>
</dbReference>
<proteinExistence type="predicted"/>
<evidence type="ECO:0000259" key="3">
    <source>
        <dbReference type="Pfam" id="PF00534"/>
    </source>
</evidence>
<accession>A0A2W7CSD1</accession>
<dbReference type="PANTHER" id="PTHR12526">
    <property type="entry name" value="GLYCOSYLTRANSFERASE"/>
    <property type="match status" value="1"/>
</dbReference>
<feature type="domain" description="Glycosyl transferase family 1" evidence="3">
    <location>
        <begin position="213"/>
        <end position="304"/>
    </location>
</feature>
<reference evidence="5" key="1">
    <citation type="submission" date="2017-03" db="EMBL/GenBank/DDBJ databases">
        <authorList>
            <person name="Safronova V.I."/>
            <person name="Sazanova A.L."/>
            <person name="Chirak E.R."/>
        </authorList>
    </citation>
    <scope>NUCLEOTIDE SEQUENCE [LARGE SCALE GENOMIC DNA]</scope>
    <source>
        <strain evidence="5">Ach-343</strain>
    </source>
</reference>
<evidence type="ECO:0000313" key="5">
    <source>
        <dbReference type="Proteomes" id="UP000248616"/>
    </source>
</evidence>
<comment type="caution">
    <text evidence="4">The sequence shown here is derived from an EMBL/GenBank/DDBJ whole genome shotgun (WGS) entry which is preliminary data.</text>
</comment>
<dbReference type="SUPFAM" id="SSF53756">
    <property type="entry name" value="UDP-Glycosyltransferase/glycogen phosphorylase"/>
    <property type="match status" value="1"/>
</dbReference>
<keyword evidence="5" id="KW-1185">Reference proteome</keyword>
<dbReference type="EMBL" id="MZXV01000046">
    <property type="protein sequence ID" value="PZV36619.1"/>
    <property type="molecule type" value="Genomic_DNA"/>
</dbReference>
<organism evidence="4 5">
    <name type="scientific">Mesorhizobium kowhaii</name>
    <dbReference type="NCBI Taxonomy" id="1300272"/>
    <lineage>
        <taxon>Bacteria</taxon>
        <taxon>Pseudomonadati</taxon>
        <taxon>Pseudomonadota</taxon>
        <taxon>Alphaproteobacteria</taxon>
        <taxon>Hyphomicrobiales</taxon>
        <taxon>Phyllobacteriaceae</taxon>
        <taxon>Mesorhizobium</taxon>
    </lineage>
</organism>
<keyword evidence="1" id="KW-0328">Glycosyltransferase</keyword>
<sequence length="330" mass="36930">MQNSDMSLRLVTDFENSPECLTLEGGKEVRLIRAVGIREILTALPSADAIVVNGTLSVIFRLVLYFLIFPWKRKPIVAVDVVLRKAQSPKQKMALIFKRLLLSRVDHFIHYFKDLRGYQLHYGIGPDRSAYIPFKVNIWNAGPASLAIEETYVFTMGISQRDYGSFIEAISRLSYPAAIPEFSFWKFENRAADFAWTPDNLPANLELLADTGSDEDLVRNLARAKVVVIPTLRSSLCASGISTYLDAMYLGKCVITSEGPGASELLRSGQAILVTPEDPDALQRAIREAWENQELRERVAAAGQRYALSLGGETELLERVFRKTVELLNA</sequence>
<dbReference type="InterPro" id="IPR001296">
    <property type="entry name" value="Glyco_trans_1"/>
</dbReference>
<dbReference type="AlphaFoldDB" id="A0A2W7CSD1"/>
<evidence type="ECO:0000256" key="2">
    <source>
        <dbReference type="ARBA" id="ARBA00022679"/>
    </source>
</evidence>
<dbReference type="Proteomes" id="UP000248616">
    <property type="component" value="Unassembled WGS sequence"/>
</dbReference>
<dbReference type="Pfam" id="PF00534">
    <property type="entry name" value="Glycos_transf_1"/>
    <property type="match status" value="1"/>
</dbReference>
<protein>
    <recommendedName>
        <fullName evidence="3">Glycosyl transferase family 1 domain-containing protein</fullName>
    </recommendedName>
</protein>
<evidence type="ECO:0000256" key="1">
    <source>
        <dbReference type="ARBA" id="ARBA00022676"/>
    </source>
</evidence>
<dbReference type="Gene3D" id="3.40.50.2000">
    <property type="entry name" value="Glycogen Phosphorylase B"/>
    <property type="match status" value="1"/>
</dbReference>
<evidence type="ECO:0000313" key="4">
    <source>
        <dbReference type="EMBL" id="PZV36619.1"/>
    </source>
</evidence>
<dbReference type="RefSeq" id="WP_111546062.1">
    <property type="nucleotide sequence ID" value="NZ_MZXV01000046.1"/>
</dbReference>
<keyword evidence="2" id="KW-0808">Transferase</keyword>
<dbReference type="PANTHER" id="PTHR12526:SF510">
    <property type="entry name" value="D-INOSITOL 3-PHOSPHATE GLYCOSYLTRANSFERASE"/>
    <property type="match status" value="1"/>
</dbReference>